<name>A0ABU2NCI0_9PSEU</name>
<protein>
    <recommendedName>
        <fullName evidence="3">C2H2-type domain-containing protein</fullName>
    </recommendedName>
</protein>
<evidence type="ECO:0008006" key="3">
    <source>
        <dbReference type="Google" id="ProtNLM"/>
    </source>
</evidence>
<dbReference type="Proteomes" id="UP001183202">
    <property type="component" value="Unassembled WGS sequence"/>
</dbReference>
<keyword evidence="2" id="KW-1185">Reference proteome</keyword>
<accession>A0ABU2NCI0</accession>
<dbReference type="RefSeq" id="WP_311558073.1">
    <property type="nucleotide sequence ID" value="NZ_JAVREJ010000014.1"/>
</dbReference>
<evidence type="ECO:0000313" key="2">
    <source>
        <dbReference type="Proteomes" id="UP001183202"/>
    </source>
</evidence>
<dbReference type="EMBL" id="JAVREJ010000014">
    <property type="protein sequence ID" value="MDT0351662.1"/>
    <property type="molecule type" value="Genomic_DNA"/>
</dbReference>
<reference evidence="2" key="1">
    <citation type="submission" date="2023-07" db="EMBL/GenBank/DDBJ databases">
        <title>30 novel species of actinomycetes from the DSMZ collection.</title>
        <authorList>
            <person name="Nouioui I."/>
        </authorList>
    </citation>
    <scope>NUCLEOTIDE SEQUENCE [LARGE SCALE GENOMIC DNA]</scope>
    <source>
        <strain evidence="2">DSM 45834</strain>
    </source>
</reference>
<evidence type="ECO:0000313" key="1">
    <source>
        <dbReference type="EMBL" id="MDT0351662.1"/>
    </source>
</evidence>
<gene>
    <name evidence="1" type="ORF">RM445_19225</name>
</gene>
<sequence>MLHITLTQKKLANDPTDPLGRTFYGWDEHATTEQNWKNNRGYWVLGARAKRESYVLFSYNEQHEVVMAAEIAEIIDAPGKPGKRIIEGRPLPESHPVYQAYVGRPTPDSARVRNPVTYIDSTVGGWLCGCGCGTEIFSGEFVRGHEQTALHQRVAKIGTIPDFLRWFDALHEGATPAAGGSSGSTIMSRDGQLDLAVSSDGRVRLTFTPSAA</sequence>
<comment type="caution">
    <text evidence="1">The sequence shown here is derived from an EMBL/GenBank/DDBJ whole genome shotgun (WGS) entry which is preliminary data.</text>
</comment>
<proteinExistence type="predicted"/>
<organism evidence="1 2">
    <name type="scientific">Pseudonocardia charpentierae</name>
    <dbReference type="NCBI Taxonomy" id="3075545"/>
    <lineage>
        <taxon>Bacteria</taxon>
        <taxon>Bacillati</taxon>
        <taxon>Actinomycetota</taxon>
        <taxon>Actinomycetes</taxon>
        <taxon>Pseudonocardiales</taxon>
        <taxon>Pseudonocardiaceae</taxon>
        <taxon>Pseudonocardia</taxon>
    </lineage>
</organism>